<evidence type="ECO:0000313" key="3">
    <source>
        <dbReference type="Proteomes" id="UP000812270"/>
    </source>
</evidence>
<dbReference type="InterPro" id="IPR013538">
    <property type="entry name" value="ASHA1/2-like_C"/>
</dbReference>
<dbReference type="EMBL" id="JAHSPG010000008">
    <property type="protein sequence ID" value="MBV4357893.1"/>
    <property type="molecule type" value="Genomic_DNA"/>
</dbReference>
<reference evidence="2" key="1">
    <citation type="submission" date="2021-06" db="EMBL/GenBank/DDBJ databases">
        <authorList>
            <person name="Huq M.A."/>
        </authorList>
    </citation>
    <scope>NUCLEOTIDE SEQUENCE</scope>
    <source>
        <strain evidence="2">MAH-26</strain>
    </source>
</reference>
<dbReference type="CDD" id="cd07814">
    <property type="entry name" value="SRPBCC_CalC_Aha1-like"/>
    <property type="match status" value="1"/>
</dbReference>
<dbReference type="Pfam" id="PF08327">
    <property type="entry name" value="AHSA1"/>
    <property type="match status" value="1"/>
</dbReference>
<accession>A0A9E2S777</accession>
<protein>
    <submittedName>
        <fullName evidence="2">SRPBCC domain-containing protein</fullName>
    </submittedName>
</protein>
<name>A0A9E2S777_9BACT</name>
<organism evidence="2 3">
    <name type="scientific">Pinibacter aurantiacus</name>
    <dbReference type="NCBI Taxonomy" id="2851599"/>
    <lineage>
        <taxon>Bacteria</taxon>
        <taxon>Pseudomonadati</taxon>
        <taxon>Bacteroidota</taxon>
        <taxon>Chitinophagia</taxon>
        <taxon>Chitinophagales</taxon>
        <taxon>Chitinophagaceae</taxon>
        <taxon>Pinibacter</taxon>
    </lineage>
</organism>
<comment type="caution">
    <text evidence="2">The sequence shown here is derived from an EMBL/GenBank/DDBJ whole genome shotgun (WGS) entry which is preliminary data.</text>
</comment>
<gene>
    <name evidence="2" type="ORF">KTO63_12085</name>
</gene>
<dbReference type="RefSeq" id="WP_217791546.1">
    <property type="nucleotide sequence ID" value="NZ_JAHSPG010000008.1"/>
</dbReference>
<sequence length="154" mass="17832">MNDSFSTSVIIHADRKFIWQTLTDPQLMTKWLGEPDMQLEVQCNWVLNEPIIIRGFNHIKFENKGVVLQFHTNSRLTYSHLSSISLLADKHENYSILDFILLNATDGTELQLYITNFPTEVIRKHLESYWRATVGKIKKMAEELTSKGFAKSNS</sequence>
<evidence type="ECO:0000313" key="2">
    <source>
        <dbReference type="EMBL" id="MBV4357893.1"/>
    </source>
</evidence>
<keyword evidence="3" id="KW-1185">Reference proteome</keyword>
<evidence type="ECO:0000259" key="1">
    <source>
        <dbReference type="Pfam" id="PF08327"/>
    </source>
</evidence>
<dbReference type="Proteomes" id="UP000812270">
    <property type="component" value="Unassembled WGS sequence"/>
</dbReference>
<dbReference type="AlphaFoldDB" id="A0A9E2S777"/>
<feature type="domain" description="Activator of Hsp90 ATPase homologue 1/2-like C-terminal" evidence="1">
    <location>
        <begin position="14"/>
        <end position="141"/>
    </location>
</feature>
<proteinExistence type="predicted"/>